<dbReference type="PROSITE" id="PS51257">
    <property type="entry name" value="PROKAR_LIPOPROTEIN"/>
    <property type="match status" value="1"/>
</dbReference>
<evidence type="ECO:0000256" key="4">
    <source>
        <dbReference type="PROSITE-ProRule" id="PRU00473"/>
    </source>
</evidence>
<dbReference type="GO" id="GO:0009279">
    <property type="term" value="C:cell outer membrane"/>
    <property type="evidence" value="ECO:0007669"/>
    <property type="project" value="UniProtKB-SubCell"/>
</dbReference>
<evidence type="ECO:0000259" key="6">
    <source>
        <dbReference type="PROSITE" id="PS51123"/>
    </source>
</evidence>
<dbReference type="Proteomes" id="UP000536441">
    <property type="component" value="Unassembled WGS sequence"/>
</dbReference>
<dbReference type="InterPro" id="IPR006664">
    <property type="entry name" value="OMP_bac"/>
</dbReference>
<dbReference type="CDD" id="cd07185">
    <property type="entry name" value="OmpA_C-like"/>
    <property type="match status" value="1"/>
</dbReference>
<evidence type="ECO:0000313" key="7">
    <source>
        <dbReference type="EMBL" id="NUU48615.1"/>
    </source>
</evidence>
<evidence type="ECO:0000256" key="2">
    <source>
        <dbReference type="ARBA" id="ARBA00023136"/>
    </source>
</evidence>
<dbReference type="Gene3D" id="3.30.1330.60">
    <property type="entry name" value="OmpA-like domain"/>
    <property type="match status" value="1"/>
</dbReference>
<comment type="subcellular location">
    <subcellularLocation>
        <location evidence="1">Cell outer membrane</location>
    </subcellularLocation>
</comment>
<evidence type="ECO:0000256" key="5">
    <source>
        <dbReference type="SAM" id="MobiDB-lite"/>
    </source>
</evidence>
<keyword evidence="3" id="KW-0998">Cell outer membrane</keyword>
<gene>
    <name evidence="7" type="ORF">HP438_16735</name>
</gene>
<reference evidence="7 8" key="1">
    <citation type="submission" date="2020-05" db="EMBL/GenBank/DDBJ databases">
        <title>Genome Sequencing of Type Strains.</title>
        <authorList>
            <person name="Lemaire J.F."/>
            <person name="Inderbitzin P."/>
            <person name="Gregorio O.A."/>
            <person name="Collins S.B."/>
            <person name="Wespe N."/>
            <person name="Knight-Connoni V."/>
        </authorList>
    </citation>
    <scope>NUCLEOTIDE SEQUENCE [LARGE SCALE GENOMIC DNA]</scope>
    <source>
        <strain evidence="7 8">DSM 100049</strain>
    </source>
</reference>
<dbReference type="RefSeq" id="WP_175313157.1">
    <property type="nucleotide sequence ID" value="NZ_CBCRYR010000011.1"/>
</dbReference>
<name>A0A7Y6B7P3_9SPHN</name>
<evidence type="ECO:0000256" key="1">
    <source>
        <dbReference type="ARBA" id="ARBA00004442"/>
    </source>
</evidence>
<dbReference type="InterPro" id="IPR036737">
    <property type="entry name" value="OmpA-like_sf"/>
</dbReference>
<dbReference type="PRINTS" id="PR01021">
    <property type="entry name" value="OMPADOMAIN"/>
</dbReference>
<comment type="caution">
    <text evidence="7">The sequence shown here is derived from an EMBL/GenBank/DDBJ whole genome shotgun (WGS) entry which is preliminary data.</text>
</comment>
<proteinExistence type="predicted"/>
<feature type="compositionally biased region" description="Basic and acidic residues" evidence="5">
    <location>
        <begin position="172"/>
        <end position="182"/>
    </location>
</feature>
<dbReference type="Pfam" id="PF00691">
    <property type="entry name" value="OmpA"/>
    <property type="match status" value="1"/>
</dbReference>
<dbReference type="SUPFAM" id="SSF103088">
    <property type="entry name" value="OmpA-like"/>
    <property type="match status" value="1"/>
</dbReference>
<feature type="region of interest" description="Disordered" evidence="5">
    <location>
        <begin position="148"/>
        <end position="182"/>
    </location>
</feature>
<sequence length="182" mass="18771">MRLPLGAWKLTAGLACMLAGCGGDDVARQAGANGASIEMPVPAPSPSKAPAKADTLPGEIAANPGASLTTIGFPQGGGGLNDVAKAALDRLAADPAVKGGKLILRGHSDSEGDDEANRIMSRKRAEAVREYLARKGLERSRMRVIALGETRPIAPNAKPDGSDDSAGRARNRRVEIELDRAG</sequence>
<dbReference type="PANTHER" id="PTHR30329:SF21">
    <property type="entry name" value="LIPOPROTEIN YIAD-RELATED"/>
    <property type="match status" value="1"/>
</dbReference>
<dbReference type="InterPro" id="IPR006665">
    <property type="entry name" value="OmpA-like"/>
</dbReference>
<evidence type="ECO:0000256" key="3">
    <source>
        <dbReference type="ARBA" id="ARBA00023237"/>
    </source>
</evidence>
<dbReference type="PANTHER" id="PTHR30329">
    <property type="entry name" value="STATOR ELEMENT OF FLAGELLAR MOTOR COMPLEX"/>
    <property type="match status" value="1"/>
</dbReference>
<dbReference type="InterPro" id="IPR050330">
    <property type="entry name" value="Bact_OuterMem_StrucFunc"/>
</dbReference>
<feature type="domain" description="OmpA-like" evidence="6">
    <location>
        <begin position="60"/>
        <end position="182"/>
    </location>
</feature>
<evidence type="ECO:0000313" key="8">
    <source>
        <dbReference type="Proteomes" id="UP000536441"/>
    </source>
</evidence>
<protein>
    <submittedName>
        <fullName evidence="7">OmpA family protein</fullName>
    </submittedName>
</protein>
<dbReference type="EMBL" id="JABMCH010000071">
    <property type="protein sequence ID" value="NUU48615.1"/>
    <property type="molecule type" value="Genomic_DNA"/>
</dbReference>
<organism evidence="7 8">
    <name type="scientific">Sphingomonas zeae</name>
    <dbReference type="NCBI Taxonomy" id="1646122"/>
    <lineage>
        <taxon>Bacteria</taxon>
        <taxon>Pseudomonadati</taxon>
        <taxon>Pseudomonadota</taxon>
        <taxon>Alphaproteobacteria</taxon>
        <taxon>Sphingomonadales</taxon>
        <taxon>Sphingomonadaceae</taxon>
        <taxon>Sphingomonas</taxon>
    </lineage>
</organism>
<accession>A0A7Y6B7P3</accession>
<keyword evidence="2 4" id="KW-0472">Membrane</keyword>
<keyword evidence="8" id="KW-1185">Reference proteome</keyword>
<dbReference type="AlphaFoldDB" id="A0A7Y6B7P3"/>
<dbReference type="PROSITE" id="PS51123">
    <property type="entry name" value="OMPA_2"/>
    <property type="match status" value="1"/>
</dbReference>